<dbReference type="GO" id="GO:0046872">
    <property type="term" value="F:metal ion binding"/>
    <property type="evidence" value="ECO:0007669"/>
    <property type="project" value="UniProtKB-KW"/>
</dbReference>
<feature type="domain" description="Peptidase M13 C-terminal" evidence="9">
    <location>
        <begin position="531"/>
        <end position="734"/>
    </location>
</feature>
<evidence type="ECO:0000256" key="4">
    <source>
        <dbReference type="ARBA" id="ARBA00022670"/>
    </source>
</evidence>
<evidence type="ECO:0000256" key="6">
    <source>
        <dbReference type="ARBA" id="ARBA00022801"/>
    </source>
</evidence>
<evidence type="ECO:0000259" key="9">
    <source>
        <dbReference type="Pfam" id="PF01431"/>
    </source>
</evidence>
<evidence type="ECO:0000313" key="11">
    <source>
        <dbReference type="EMBL" id="CAH0560910.1"/>
    </source>
</evidence>
<keyword evidence="8" id="KW-0482">Metalloprotease</keyword>
<dbReference type="InterPro" id="IPR042089">
    <property type="entry name" value="Peptidase_M13_dom_2"/>
</dbReference>
<keyword evidence="12" id="KW-1185">Reference proteome</keyword>
<dbReference type="InterPro" id="IPR018497">
    <property type="entry name" value="Peptidase_M13_C"/>
</dbReference>
<protein>
    <recommendedName>
        <fullName evidence="13">Endothelin-converting enzyme 1</fullName>
    </recommendedName>
</protein>
<keyword evidence="4" id="KW-0645">Protease</keyword>
<evidence type="ECO:0000256" key="3">
    <source>
        <dbReference type="ARBA" id="ARBA00007357"/>
    </source>
</evidence>
<keyword evidence="5" id="KW-0479">Metal-binding</keyword>
<evidence type="ECO:0000256" key="7">
    <source>
        <dbReference type="ARBA" id="ARBA00022833"/>
    </source>
</evidence>
<feature type="domain" description="Peptidase M13 N-terminal" evidence="10">
    <location>
        <begin position="50"/>
        <end position="474"/>
    </location>
</feature>
<dbReference type="AlphaFoldDB" id="A0A9P0FMM3"/>
<dbReference type="SUPFAM" id="SSF55486">
    <property type="entry name" value="Metalloproteases ('zincins'), catalytic domain"/>
    <property type="match status" value="1"/>
</dbReference>
<evidence type="ECO:0000259" key="10">
    <source>
        <dbReference type="Pfam" id="PF05649"/>
    </source>
</evidence>
<keyword evidence="6" id="KW-0378">Hydrolase</keyword>
<dbReference type="Gene3D" id="3.40.390.10">
    <property type="entry name" value="Collagenase (Catalytic Domain)"/>
    <property type="match status" value="1"/>
</dbReference>
<dbReference type="InterPro" id="IPR024079">
    <property type="entry name" value="MetalloPept_cat_dom_sf"/>
</dbReference>
<sequence length="738" mass="84879">MDNLGYVQEDNGRVFAISHLEKTTTSICTTDECLRSATNFKYSIDYSVDPCTDFYQFTCGKWSEEHPNHGWYPSFSTFSTIDEKLTIHMMNFFESEKKDDEPQAVVKARNLYKSCMDVGALNNLGLLIVYKYLNVSGLPVIPAFLNKTEDEQQQFKFDWLNVEAGLKKTFAMDVFFGFVVPFKKRASLLIKLKGEKNDDLDDMDNDDDDDDDSDSSEEYDLLVRTTRGLLFNYIVKEISKNNSAPIPENSLLQDGADYINNITDYIKEVTKNYTGDPDSYNIYGKTIFEAQKDLDLALSNYTTKTFPNFYSIYLTYIFKNSGVTLDPNTDLIYFYEREEKFIPIMLAYVLDMPEVVIELYLWWITVYSMIMNTSSEIITYISRQVLPFYGEGEVVRTRSMECTSLVGSYMGMAVSYVLADKSFKDITKPKVERMINDIKTAFEEQVHNAKWMDKKTKKATLDKCQETLSFVGYPDWLFNNGSLDAYYEGVEVLPATYLENMINIIKADTKKINLLRETNHRNWSTDPNTVNAYNSFFDNAINVPMAILNYPMYNLGLEFLNYGSIGSILGHELTHGFDNSGRKHDKYGNYIQWWSNSTINTFEDLTTCFIDQYDNYTLDGVEGHVNGKKTLGENLADNGGVNQAFKAYVNFVRKNGHESKLPGFENYTNYQLFFIAYGSIWCETTSPDDLESQLESDEHSPNSVRVIGTLQNSEDFARIFKCPKGSKMNPDRKKCKIW</sequence>
<proteinExistence type="inferred from homology"/>
<dbReference type="PANTHER" id="PTHR11733">
    <property type="entry name" value="ZINC METALLOPROTEASE FAMILY M13 NEPRILYSIN-RELATED"/>
    <property type="match status" value="1"/>
</dbReference>
<evidence type="ECO:0000256" key="5">
    <source>
        <dbReference type="ARBA" id="ARBA00022723"/>
    </source>
</evidence>
<dbReference type="CDD" id="cd08662">
    <property type="entry name" value="M13"/>
    <property type="match status" value="1"/>
</dbReference>
<dbReference type="PROSITE" id="PS51885">
    <property type="entry name" value="NEPRILYSIN"/>
    <property type="match status" value="1"/>
</dbReference>
<comment type="cofactor">
    <cofactor evidence="1">
        <name>Zn(2+)</name>
        <dbReference type="ChEBI" id="CHEBI:29105"/>
    </cofactor>
</comment>
<dbReference type="GO" id="GO:0005886">
    <property type="term" value="C:plasma membrane"/>
    <property type="evidence" value="ECO:0007669"/>
    <property type="project" value="UniProtKB-SubCell"/>
</dbReference>
<dbReference type="InterPro" id="IPR008753">
    <property type="entry name" value="Peptidase_M13_N"/>
</dbReference>
<reference evidence="11" key="1">
    <citation type="submission" date="2021-12" db="EMBL/GenBank/DDBJ databases">
        <authorList>
            <person name="King R."/>
        </authorList>
    </citation>
    <scope>NUCLEOTIDE SEQUENCE</scope>
</reference>
<dbReference type="InterPro" id="IPR000718">
    <property type="entry name" value="Peptidase_M13"/>
</dbReference>
<dbReference type="Pfam" id="PF05649">
    <property type="entry name" value="Peptidase_M13_N"/>
    <property type="match status" value="1"/>
</dbReference>
<keyword evidence="7" id="KW-0862">Zinc</keyword>
<accession>A0A9P0FMM3</accession>
<evidence type="ECO:0000256" key="8">
    <source>
        <dbReference type="ARBA" id="ARBA00023049"/>
    </source>
</evidence>
<dbReference type="Pfam" id="PF01431">
    <property type="entry name" value="Peptidase_M13"/>
    <property type="match status" value="1"/>
</dbReference>
<evidence type="ECO:0000313" key="12">
    <source>
        <dbReference type="Proteomes" id="UP001154078"/>
    </source>
</evidence>
<dbReference type="PRINTS" id="PR00786">
    <property type="entry name" value="NEPRILYSIN"/>
</dbReference>
<dbReference type="GO" id="GO:0004222">
    <property type="term" value="F:metalloendopeptidase activity"/>
    <property type="evidence" value="ECO:0007669"/>
    <property type="project" value="InterPro"/>
</dbReference>
<dbReference type="Proteomes" id="UP001154078">
    <property type="component" value="Chromosome 7"/>
</dbReference>
<evidence type="ECO:0000256" key="2">
    <source>
        <dbReference type="ARBA" id="ARBA00004401"/>
    </source>
</evidence>
<gene>
    <name evidence="11" type="ORF">MELIAE_LOCUS10578</name>
</gene>
<dbReference type="OrthoDB" id="6475849at2759"/>
<evidence type="ECO:0008006" key="13">
    <source>
        <dbReference type="Google" id="ProtNLM"/>
    </source>
</evidence>
<dbReference type="GO" id="GO:0016485">
    <property type="term" value="P:protein processing"/>
    <property type="evidence" value="ECO:0007669"/>
    <property type="project" value="TreeGrafter"/>
</dbReference>
<dbReference type="EMBL" id="OV121138">
    <property type="protein sequence ID" value="CAH0560910.1"/>
    <property type="molecule type" value="Genomic_DNA"/>
</dbReference>
<dbReference type="PANTHER" id="PTHR11733:SF133">
    <property type="entry name" value="PHOSPHATE-REGULATING NEUTRAL ENDOPEPTIDASE PHEX"/>
    <property type="match status" value="1"/>
</dbReference>
<dbReference type="Gene3D" id="1.10.1380.10">
    <property type="entry name" value="Neutral endopeptidase , domain2"/>
    <property type="match status" value="1"/>
</dbReference>
<organism evidence="11 12">
    <name type="scientific">Brassicogethes aeneus</name>
    <name type="common">Rape pollen beetle</name>
    <name type="synonym">Meligethes aeneus</name>
    <dbReference type="NCBI Taxonomy" id="1431903"/>
    <lineage>
        <taxon>Eukaryota</taxon>
        <taxon>Metazoa</taxon>
        <taxon>Ecdysozoa</taxon>
        <taxon>Arthropoda</taxon>
        <taxon>Hexapoda</taxon>
        <taxon>Insecta</taxon>
        <taxon>Pterygota</taxon>
        <taxon>Neoptera</taxon>
        <taxon>Endopterygota</taxon>
        <taxon>Coleoptera</taxon>
        <taxon>Polyphaga</taxon>
        <taxon>Cucujiformia</taxon>
        <taxon>Nitidulidae</taxon>
        <taxon>Meligethinae</taxon>
        <taxon>Brassicogethes</taxon>
    </lineage>
</organism>
<comment type="similarity">
    <text evidence="3">Belongs to the peptidase M13 family.</text>
</comment>
<evidence type="ECO:0000256" key="1">
    <source>
        <dbReference type="ARBA" id="ARBA00001947"/>
    </source>
</evidence>
<comment type="subcellular location">
    <subcellularLocation>
        <location evidence="2">Cell membrane</location>
        <topology evidence="2">Single-pass type II membrane protein</topology>
    </subcellularLocation>
</comment>
<name>A0A9P0FMM3_BRAAE</name>